<evidence type="ECO:0000256" key="3">
    <source>
        <dbReference type="ARBA" id="ARBA00022448"/>
    </source>
</evidence>
<dbReference type="RefSeq" id="WP_201504639.1">
    <property type="nucleotide sequence ID" value="NZ_BAAAFR010000008.1"/>
</dbReference>
<dbReference type="InterPro" id="IPR050492">
    <property type="entry name" value="Bact_metal-bind_prot9"/>
</dbReference>
<evidence type="ECO:0000256" key="2">
    <source>
        <dbReference type="ARBA" id="ARBA00015915"/>
    </source>
</evidence>
<dbReference type="PANTHER" id="PTHR42953">
    <property type="entry name" value="HIGH-AFFINITY ZINC UPTAKE SYSTEM PROTEIN ZNUA-RELATED"/>
    <property type="match status" value="1"/>
</dbReference>
<comment type="caution">
    <text evidence="7">The sequence shown here is derived from an EMBL/GenBank/DDBJ whole genome shotgun (WGS) entry which is preliminary data.</text>
</comment>
<comment type="similarity">
    <text evidence="1">Belongs to the bacterial solute-binding protein 9 family.</text>
</comment>
<keyword evidence="3" id="KW-0813">Transport</keyword>
<evidence type="ECO:0000256" key="1">
    <source>
        <dbReference type="ARBA" id="ARBA00011028"/>
    </source>
</evidence>
<dbReference type="Gene3D" id="3.40.50.1980">
    <property type="entry name" value="Nitrogenase molybdenum iron protein domain"/>
    <property type="match status" value="1"/>
</dbReference>
<evidence type="ECO:0000256" key="5">
    <source>
        <dbReference type="ARBA" id="ARBA00022906"/>
    </source>
</evidence>
<evidence type="ECO:0000256" key="4">
    <source>
        <dbReference type="ARBA" id="ARBA00022729"/>
    </source>
</evidence>
<dbReference type="EMBL" id="BAAAFR010000008">
    <property type="protein sequence ID" value="GAA0322878.1"/>
    <property type="molecule type" value="Genomic_DNA"/>
</dbReference>
<keyword evidence="5" id="KW-0862">Zinc</keyword>
<dbReference type="Proteomes" id="UP001501787">
    <property type="component" value="Unassembled WGS sequence"/>
</dbReference>
<evidence type="ECO:0000256" key="6">
    <source>
        <dbReference type="SAM" id="SignalP"/>
    </source>
</evidence>
<feature type="chain" id="PRO_5045081779" description="High-affinity zinc uptake system protein ZnuA" evidence="6">
    <location>
        <begin position="39"/>
        <end position="299"/>
    </location>
</feature>
<keyword evidence="5" id="KW-0864">Zinc transport</keyword>
<keyword evidence="8" id="KW-1185">Reference proteome</keyword>
<gene>
    <name evidence="7" type="ORF">GCM10009129_20890</name>
</gene>
<name>A0ABP3FS22_9GAMM</name>
<organism evidence="7 8">
    <name type="scientific">Psychrobacter aestuarii</name>
    <dbReference type="NCBI Taxonomy" id="556327"/>
    <lineage>
        <taxon>Bacteria</taxon>
        <taxon>Pseudomonadati</taxon>
        <taxon>Pseudomonadota</taxon>
        <taxon>Gammaproteobacteria</taxon>
        <taxon>Moraxellales</taxon>
        <taxon>Moraxellaceae</taxon>
        <taxon>Psychrobacter</taxon>
    </lineage>
</organism>
<dbReference type="PANTHER" id="PTHR42953:SF3">
    <property type="entry name" value="HIGH-AFFINITY ZINC UPTAKE SYSTEM PROTEIN ZNUA"/>
    <property type="match status" value="1"/>
</dbReference>
<reference evidence="8" key="1">
    <citation type="journal article" date="2019" name="Int. J. Syst. Evol. Microbiol.">
        <title>The Global Catalogue of Microorganisms (GCM) 10K type strain sequencing project: providing services to taxonomists for standard genome sequencing and annotation.</title>
        <authorList>
            <consortium name="The Broad Institute Genomics Platform"/>
            <consortium name="The Broad Institute Genome Sequencing Center for Infectious Disease"/>
            <person name="Wu L."/>
            <person name="Ma J."/>
        </authorList>
    </citation>
    <scope>NUCLEOTIDE SEQUENCE [LARGE SCALE GENOMIC DNA]</scope>
    <source>
        <strain evidence="8">JCM 16343</strain>
    </source>
</reference>
<feature type="signal peptide" evidence="6">
    <location>
        <begin position="1"/>
        <end position="38"/>
    </location>
</feature>
<keyword evidence="4 6" id="KW-0732">Signal</keyword>
<dbReference type="InterPro" id="IPR006127">
    <property type="entry name" value="ZnuA-like"/>
</dbReference>
<keyword evidence="5" id="KW-0406">Ion transport</keyword>
<dbReference type="Pfam" id="PF01297">
    <property type="entry name" value="ZnuA"/>
    <property type="match status" value="1"/>
</dbReference>
<sequence length="299" mass="33057">MKPLSTHIHALSQKLRAPMRRLSIVLCAAVLWQAPAYAAGSVSVSNHPLFLLSEAVTKGTPSAHQILHAGDVGHHGSISPSDKKRIQDSTFVVWFGHSLENSLSGTLETAPNAIALLDFDAFKRHPLRDIQTQPISNTEDPHIWLDPDNAKAITRALAAIHTHANPQYKDIYQANVKSFAKRMDAAVQQVQTRAPQRRAYWAYHDAYQYIENAANIRLAGSLSPDHHLAPKASQLRWLTSNRPRPQMCLVNQGDTAKGLQAKLKPLQTSVQLEDMSDSDDFVTGWLTMAQQINSCIDGV</sequence>
<dbReference type="SUPFAM" id="SSF53807">
    <property type="entry name" value="Helical backbone' metal receptor"/>
    <property type="match status" value="1"/>
</dbReference>
<protein>
    <recommendedName>
        <fullName evidence="2">High-affinity zinc uptake system protein ZnuA</fullName>
    </recommendedName>
</protein>
<evidence type="ECO:0000313" key="8">
    <source>
        <dbReference type="Proteomes" id="UP001501787"/>
    </source>
</evidence>
<evidence type="ECO:0000313" key="7">
    <source>
        <dbReference type="EMBL" id="GAA0322878.1"/>
    </source>
</evidence>
<accession>A0ABP3FS22</accession>
<proteinExistence type="inferred from homology"/>